<dbReference type="PANTHER" id="PTHR13208">
    <property type="entry name" value="MEDIATOR OF RNA POLYMERASE II TRANSCRIPTION SUBUNIT 4"/>
    <property type="match status" value="1"/>
</dbReference>
<sequence length="233" mass="25544">MTSLHTVSQRVDAYASLTRKLFGTLEALADDKRAASGGEGPKAIIERIIALDAILQKEVDQIEEHQRWQQQILDTEMAIDGCDRAAERLVRTLHQAKMTLEDMVDEAEAQIAEAEARAPLDVAQVLAYAKRLAPYTSAPPKFDPNQPAQAFEKPFPDEQMMRAGRLGQWEMGLEGEAAATTAAGEQGHTQEVGHTTHHPPQQHGGVGQPPPGTSHEEEMEDDLLDLDLNPDLS</sequence>
<dbReference type="Proteomes" id="UP000278143">
    <property type="component" value="Unassembled WGS sequence"/>
</dbReference>
<keyword evidence="9" id="KW-0175">Coiled coil</keyword>
<accession>A0A4P9YXA3</accession>
<dbReference type="EMBL" id="KZ990118">
    <property type="protein sequence ID" value="RKP24624.1"/>
    <property type="molecule type" value="Genomic_DNA"/>
</dbReference>
<evidence type="ECO:0000313" key="12">
    <source>
        <dbReference type="Proteomes" id="UP000278143"/>
    </source>
</evidence>
<evidence type="ECO:0000256" key="1">
    <source>
        <dbReference type="ARBA" id="ARBA00004123"/>
    </source>
</evidence>
<feature type="region of interest" description="Disordered" evidence="10">
    <location>
        <begin position="137"/>
        <end position="156"/>
    </location>
</feature>
<feature type="region of interest" description="Disordered" evidence="10">
    <location>
        <begin position="180"/>
        <end position="233"/>
    </location>
</feature>
<dbReference type="GO" id="GO:0070847">
    <property type="term" value="C:core mediator complex"/>
    <property type="evidence" value="ECO:0007669"/>
    <property type="project" value="TreeGrafter"/>
</dbReference>
<dbReference type="GO" id="GO:0003712">
    <property type="term" value="F:transcription coregulator activity"/>
    <property type="evidence" value="ECO:0007669"/>
    <property type="project" value="InterPro"/>
</dbReference>
<evidence type="ECO:0000256" key="9">
    <source>
        <dbReference type="SAM" id="Coils"/>
    </source>
</evidence>
<dbReference type="GO" id="GO:0006357">
    <property type="term" value="P:regulation of transcription by RNA polymerase II"/>
    <property type="evidence" value="ECO:0007669"/>
    <property type="project" value="InterPro"/>
</dbReference>
<reference evidence="12" key="1">
    <citation type="journal article" date="2018" name="Nat. Microbiol.">
        <title>Leveraging single-cell genomics to expand the fungal tree of life.</title>
        <authorList>
            <person name="Ahrendt S.R."/>
            <person name="Quandt C.A."/>
            <person name="Ciobanu D."/>
            <person name="Clum A."/>
            <person name="Salamov A."/>
            <person name="Andreopoulos B."/>
            <person name="Cheng J.F."/>
            <person name="Woyke T."/>
            <person name="Pelin A."/>
            <person name="Henrissat B."/>
            <person name="Reynolds N.K."/>
            <person name="Benny G.L."/>
            <person name="Smith M.E."/>
            <person name="James T.Y."/>
            <person name="Grigoriev I.V."/>
        </authorList>
    </citation>
    <scope>NUCLEOTIDE SEQUENCE [LARGE SCALE GENOMIC DNA]</scope>
    <source>
        <strain evidence="12">Benny S71-1</strain>
    </source>
</reference>
<protein>
    <recommendedName>
        <fullName evidence="3 8">Mediator of RNA polymerase II transcription subunit 4</fullName>
    </recommendedName>
    <alternativeName>
        <fullName evidence="7 8">Mediator complex subunit 4</fullName>
    </alternativeName>
</protein>
<dbReference type="AlphaFoldDB" id="A0A4P9YXA3"/>
<dbReference type="OrthoDB" id="1929813at2759"/>
<gene>
    <name evidence="8" type="primary">MED4</name>
    <name evidence="11" type="ORF">SYNPS1DRAFT_29617</name>
</gene>
<evidence type="ECO:0000256" key="5">
    <source>
        <dbReference type="ARBA" id="ARBA00023163"/>
    </source>
</evidence>
<proteinExistence type="inferred from homology"/>
<keyword evidence="11" id="KW-0675">Receptor</keyword>
<evidence type="ECO:0000256" key="6">
    <source>
        <dbReference type="ARBA" id="ARBA00023242"/>
    </source>
</evidence>
<keyword evidence="5 8" id="KW-0804">Transcription</keyword>
<dbReference type="PANTHER" id="PTHR13208:SF2">
    <property type="entry name" value="MEDIATOR OF RNA POLYMERASE II TRANSCRIPTION SUBUNIT 4"/>
    <property type="match status" value="1"/>
</dbReference>
<dbReference type="GO" id="GO:0016592">
    <property type="term" value="C:mediator complex"/>
    <property type="evidence" value="ECO:0007669"/>
    <property type="project" value="InterPro"/>
</dbReference>
<evidence type="ECO:0000313" key="11">
    <source>
        <dbReference type="EMBL" id="RKP24624.1"/>
    </source>
</evidence>
<keyword evidence="6 8" id="KW-0539">Nucleus</keyword>
<organism evidence="11 12">
    <name type="scientific">Syncephalis pseudoplumigaleata</name>
    <dbReference type="NCBI Taxonomy" id="1712513"/>
    <lineage>
        <taxon>Eukaryota</taxon>
        <taxon>Fungi</taxon>
        <taxon>Fungi incertae sedis</taxon>
        <taxon>Zoopagomycota</taxon>
        <taxon>Zoopagomycotina</taxon>
        <taxon>Zoopagomycetes</taxon>
        <taxon>Zoopagales</taxon>
        <taxon>Piptocephalidaceae</taxon>
        <taxon>Syncephalis</taxon>
    </lineage>
</organism>
<evidence type="ECO:0000256" key="10">
    <source>
        <dbReference type="SAM" id="MobiDB-lite"/>
    </source>
</evidence>
<comment type="subcellular location">
    <subcellularLocation>
        <location evidence="1 8">Nucleus</location>
    </subcellularLocation>
</comment>
<name>A0A4P9YXA3_9FUNG</name>
<feature type="coiled-coil region" evidence="9">
    <location>
        <begin position="86"/>
        <end position="117"/>
    </location>
</feature>
<evidence type="ECO:0000256" key="8">
    <source>
        <dbReference type="RuleBase" id="RU364141"/>
    </source>
</evidence>
<evidence type="ECO:0000256" key="7">
    <source>
        <dbReference type="ARBA" id="ARBA00031257"/>
    </source>
</evidence>
<keyword evidence="4 8" id="KW-0805">Transcription regulation</keyword>
<dbReference type="InterPro" id="IPR019258">
    <property type="entry name" value="Mediator_Med4"/>
</dbReference>
<keyword evidence="12" id="KW-1185">Reference proteome</keyword>
<comment type="subunit">
    <text evidence="8">Component of the Mediator complex.</text>
</comment>
<evidence type="ECO:0000256" key="2">
    <source>
        <dbReference type="ARBA" id="ARBA00009626"/>
    </source>
</evidence>
<evidence type="ECO:0000256" key="4">
    <source>
        <dbReference type="ARBA" id="ARBA00023015"/>
    </source>
</evidence>
<evidence type="ECO:0000256" key="3">
    <source>
        <dbReference type="ARBA" id="ARBA00020629"/>
    </source>
</evidence>
<keyword evidence="8" id="KW-0010">Activator</keyword>
<comment type="similarity">
    <text evidence="2 8">Belongs to the Mediator complex subunit 4 family.</text>
</comment>
<comment type="function">
    <text evidence="8">Component of the Mediator complex, a coactivator involved in the regulated transcription of nearly all RNA polymerase II-dependent genes. Mediator functions as a bridge to convey information from gene-specific regulatory proteins to the basal RNA polymerase II transcription machinery. Mediator is recruited to promoters by direct interactions with regulatory proteins and serves as a scaffold for the assembly of a functional preinitiation complex with RNA polymerase II and the general transcription factors.</text>
</comment>
<dbReference type="Pfam" id="PF10018">
    <property type="entry name" value="Med4"/>
    <property type="match status" value="1"/>
</dbReference>